<keyword evidence="4" id="KW-1185">Reference proteome</keyword>
<dbReference type="InterPro" id="IPR017517">
    <property type="entry name" value="Maleyloyr_isom"/>
</dbReference>
<dbReference type="InterPro" id="IPR024344">
    <property type="entry name" value="MDMPI_metal-binding"/>
</dbReference>
<accession>A0ABW7Z0X9</accession>
<sequence>MTRRETGAEDAVTPGEDGAKSVMSGKHGPKPVVTSGEGSPNAVAAWLATGTEMFLAAVDGLPGPAFAAPSLLPGWSRAHVVAHVHFNAEALRRLTHWARTGEPTPMYPGGRRDAEIQDGATQPPGHLRDLVRASAAALAADFAGLSADALANTVVTAQGRSVPAAEIAWLRAREVMVHTVDLDTGIAFPDLPEDFTTALVADVIAQRCRAGEAAGLASWLTGRAPQAPSLGTWL</sequence>
<dbReference type="NCBIfam" id="TIGR03083">
    <property type="entry name" value="maleylpyruvate isomerase family mycothiol-dependent enzyme"/>
    <property type="match status" value="1"/>
</dbReference>
<protein>
    <submittedName>
        <fullName evidence="3">Maleylpyruvate isomerase N-terminal domain-containing protein</fullName>
    </submittedName>
</protein>
<keyword evidence="3" id="KW-0413">Isomerase</keyword>
<dbReference type="Proteomes" id="UP001612741">
    <property type="component" value="Unassembled WGS sequence"/>
</dbReference>
<proteinExistence type="predicted"/>
<dbReference type="Gene3D" id="1.20.120.450">
    <property type="entry name" value="dinb family like domain"/>
    <property type="match status" value="1"/>
</dbReference>
<evidence type="ECO:0000256" key="1">
    <source>
        <dbReference type="SAM" id="MobiDB-lite"/>
    </source>
</evidence>
<feature type="domain" description="Mycothiol-dependent maleylpyruvate isomerase metal-binding" evidence="2">
    <location>
        <begin position="49"/>
        <end position="182"/>
    </location>
</feature>
<evidence type="ECO:0000313" key="4">
    <source>
        <dbReference type="Proteomes" id="UP001612741"/>
    </source>
</evidence>
<evidence type="ECO:0000259" key="2">
    <source>
        <dbReference type="Pfam" id="PF11716"/>
    </source>
</evidence>
<reference evidence="3 4" key="1">
    <citation type="submission" date="2024-10" db="EMBL/GenBank/DDBJ databases">
        <title>The Natural Products Discovery Center: Release of the First 8490 Sequenced Strains for Exploring Actinobacteria Biosynthetic Diversity.</title>
        <authorList>
            <person name="Kalkreuter E."/>
            <person name="Kautsar S.A."/>
            <person name="Yang D."/>
            <person name="Bader C.D."/>
            <person name="Teijaro C.N."/>
            <person name="Fluegel L."/>
            <person name="Davis C.M."/>
            <person name="Simpson J.R."/>
            <person name="Lauterbach L."/>
            <person name="Steele A.D."/>
            <person name="Gui C."/>
            <person name="Meng S."/>
            <person name="Li G."/>
            <person name="Viehrig K."/>
            <person name="Ye F."/>
            <person name="Su P."/>
            <person name="Kiefer A.F."/>
            <person name="Nichols A."/>
            <person name="Cepeda A.J."/>
            <person name="Yan W."/>
            <person name="Fan B."/>
            <person name="Jiang Y."/>
            <person name="Adhikari A."/>
            <person name="Zheng C.-J."/>
            <person name="Schuster L."/>
            <person name="Cowan T.M."/>
            <person name="Smanski M.J."/>
            <person name="Chevrette M.G."/>
            <person name="De Carvalho L.P.S."/>
            <person name="Shen B."/>
        </authorList>
    </citation>
    <scope>NUCLEOTIDE SEQUENCE [LARGE SCALE GENOMIC DNA]</scope>
    <source>
        <strain evidence="3 4">NPDC050545</strain>
    </source>
</reference>
<dbReference type="GO" id="GO:0016853">
    <property type="term" value="F:isomerase activity"/>
    <property type="evidence" value="ECO:0007669"/>
    <property type="project" value="UniProtKB-KW"/>
</dbReference>
<dbReference type="EMBL" id="JBITGY010000008">
    <property type="protein sequence ID" value="MFI6501826.1"/>
    <property type="molecule type" value="Genomic_DNA"/>
</dbReference>
<dbReference type="RefSeq" id="WP_397086656.1">
    <property type="nucleotide sequence ID" value="NZ_JBITGY010000008.1"/>
</dbReference>
<dbReference type="Pfam" id="PF11716">
    <property type="entry name" value="MDMPI_N"/>
    <property type="match status" value="1"/>
</dbReference>
<organism evidence="3 4">
    <name type="scientific">Nonomuraea typhae</name>
    <dbReference type="NCBI Taxonomy" id="2603600"/>
    <lineage>
        <taxon>Bacteria</taxon>
        <taxon>Bacillati</taxon>
        <taxon>Actinomycetota</taxon>
        <taxon>Actinomycetes</taxon>
        <taxon>Streptosporangiales</taxon>
        <taxon>Streptosporangiaceae</taxon>
        <taxon>Nonomuraea</taxon>
    </lineage>
</organism>
<gene>
    <name evidence="3" type="ORF">ACIBG2_30905</name>
</gene>
<feature type="region of interest" description="Disordered" evidence="1">
    <location>
        <begin position="1"/>
        <end position="38"/>
    </location>
</feature>
<dbReference type="SUPFAM" id="SSF109854">
    <property type="entry name" value="DinB/YfiT-like putative metalloenzymes"/>
    <property type="match status" value="1"/>
</dbReference>
<name>A0ABW7Z0X9_9ACTN</name>
<comment type="caution">
    <text evidence="3">The sequence shown here is derived from an EMBL/GenBank/DDBJ whole genome shotgun (WGS) entry which is preliminary data.</text>
</comment>
<dbReference type="InterPro" id="IPR034660">
    <property type="entry name" value="DinB/YfiT-like"/>
</dbReference>
<evidence type="ECO:0000313" key="3">
    <source>
        <dbReference type="EMBL" id="MFI6501826.1"/>
    </source>
</evidence>